<sequence length="534" mass="61176">MAGFFRLPIEIRDMIYRDYVAVEGGYVCDTDAFIKGKLKQADGQPICIALISTCKRMAKEMHGLALRVNPITFSTLCGDPDLRYLAQRFDRLVYEVMYHRRETLNSITMLVSKERYTKVQALHPHFSMLLDRLHRGGRIPSFTMGGPYGEPASAVRQFLKDMMEVTASSGLHHFETYEPCFRRFEGFGGLERLASTLTSYEASLEPWNIISPDEMDELSIFAYGFTGLPPIFPRPVKKEADRSERRFSAAASAIHFLKSLPSTVRCHLRKLVLLENKQAVPFQECHGLGLIPFCKENPLLRIERRVSLWNNAFHEFRSSTFPIQTPQHQYERLVRQDKNSLDSSLITASVAPWIMEALALAPAGMPASSFSLLLDGNPLPQLCTRIFQSVVQRDLCWQSAMSEVIEKGGFPDYGTKRQFHPAEDKGEFAWKGLPQAMKDISSGNSIVRFNFDIGEPPLDPTRLVFEHRNWTWGTWIEKWYERDIMCWETEPPLPSWRDILKENVHDDPVEEIEDNGSQTWSDYEEELAELGFLG</sequence>
<dbReference type="AlphaFoldDB" id="A0A1B7XZX2"/>
<protein>
    <submittedName>
        <fullName evidence="1">C6 transcription factor</fullName>
    </submittedName>
</protein>
<dbReference type="VEuPathDB" id="FungiDB:CH63R_12021"/>
<dbReference type="KEGG" id="chig:CH63R_12021"/>
<gene>
    <name evidence="1" type="ORF">CH63R_12021</name>
</gene>
<reference evidence="2" key="1">
    <citation type="journal article" date="2017" name="BMC Genomics">
        <title>Gapless genome assembly of Colletotrichum higginsianum reveals chromosome structure and association of transposable elements with secondary metabolite gene clusters.</title>
        <authorList>
            <person name="Dallery J.-F."/>
            <person name="Lapalu N."/>
            <person name="Zampounis A."/>
            <person name="Pigne S."/>
            <person name="Luyten I."/>
            <person name="Amselem J."/>
            <person name="Wittenberg A.H.J."/>
            <person name="Zhou S."/>
            <person name="de Queiroz M.V."/>
            <person name="Robin G.P."/>
            <person name="Auger A."/>
            <person name="Hainaut M."/>
            <person name="Henrissat B."/>
            <person name="Kim K.-T."/>
            <person name="Lee Y.-H."/>
            <person name="Lespinet O."/>
            <person name="Schwartz D.C."/>
            <person name="Thon M.R."/>
            <person name="O'Connell R.J."/>
        </authorList>
    </citation>
    <scope>NUCLEOTIDE SEQUENCE [LARGE SCALE GENOMIC DNA]</scope>
    <source>
        <strain evidence="2">IMI 349063</strain>
    </source>
</reference>
<dbReference type="GeneID" id="28871102"/>
<dbReference type="Proteomes" id="UP000092177">
    <property type="component" value="Chromosome 8"/>
</dbReference>
<proteinExistence type="predicted"/>
<comment type="caution">
    <text evidence="1">The sequence shown here is derived from an EMBL/GenBank/DDBJ whole genome shotgun (WGS) entry which is preliminary data.</text>
</comment>
<dbReference type="EMBL" id="LTAN01000008">
    <property type="protein sequence ID" value="OBR05318.1"/>
    <property type="molecule type" value="Genomic_DNA"/>
</dbReference>
<dbReference type="RefSeq" id="XP_018153836.1">
    <property type="nucleotide sequence ID" value="XM_018306995.1"/>
</dbReference>
<accession>A0A1B7XZX2</accession>
<name>A0A1B7XZX2_COLHI</name>
<organism evidence="1 2">
    <name type="scientific">Colletotrichum higginsianum (strain IMI 349063)</name>
    <name type="common">Crucifer anthracnose fungus</name>
    <dbReference type="NCBI Taxonomy" id="759273"/>
    <lineage>
        <taxon>Eukaryota</taxon>
        <taxon>Fungi</taxon>
        <taxon>Dikarya</taxon>
        <taxon>Ascomycota</taxon>
        <taxon>Pezizomycotina</taxon>
        <taxon>Sordariomycetes</taxon>
        <taxon>Hypocreomycetidae</taxon>
        <taxon>Glomerellales</taxon>
        <taxon>Glomerellaceae</taxon>
        <taxon>Colletotrichum</taxon>
        <taxon>Colletotrichum destructivum species complex</taxon>
    </lineage>
</organism>
<evidence type="ECO:0000313" key="1">
    <source>
        <dbReference type="EMBL" id="OBR05318.1"/>
    </source>
</evidence>
<keyword evidence="2" id="KW-1185">Reference proteome</keyword>
<evidence type="ECO:0000313" key="2">
    <source>
        <dbReference type="Proteomes" id="UP000092177"/>
    </source>
</evidence>